<evidence type="ECO:0000313" key="1">
    <source>
        <dbReference type="EMBL" id="CAK6434179.1"/>
    </source>
</evidence>
<evidence type="ECO:0000313" key="2">
    <source>
        <dbReference type="Proteomes" id="UP001314169"/>
    </source>
</evidence>
<proteinExistence type="predicted"/>
<dbReference type="Proteomes" id="UP001314169">
    <property type="component" value="Chromosome 11"/>
</dbReference>
<protein>
    <submittedName>
        <fullName evidence="1">Uncharacterized protein</fullName>
    </submittedName>
</protein>
<gene>
    <name evidence="1" type="ORF">MPIPNATIZW_LOCUS2485</name>
</gene>
<name>A0ABN9Z749_PIPNA</name>
<reference evidence="1" key="1">
    <citation type="submission" date="2023-12" db="EMBL/GenBank/DDBJ databases">
        <authorList>
            <person name="Brown T."/>
        </authorList>
    </citation>
    <scope>NUCLEOTIDE SEQUENCE</scope>
</reference>
<keyword evidence="2" id="KW-1185">Reference proteome</keyword>
<organism evidence="1 2">
    <name type="scientific">Pipistrellus nathusii</name>
    <name type="common">Nathusius' pipistrelle</name>
    <dbReference type="NCBI Taxonomy" id="59473"/>
    <lineage>
        <taxon>Eukaryota</taxon>
        <taxon>Metazoa</taxon>
        <taxon>Chordata</taxon>
        <taxon>Craniata</taxon>
        <taxon>Vertebrata</taxon>
        <taxon>Euteleostomi</taxon>
        <taxon>Mammalia</taxon>
        <taxon>Eutheria</taxon>
        <taxon>Laurasiatheria</taxon>
        <taxon>Chiroptera</taxon>
        <taxon>Yangochiroptera</taxon>
        <taxon>Vespertilionidae</taxon>
        <taxon>Pipistrellus</taxon>
    </lineage>
</organism>
<dbReference type="EMBL" id="OY882868">
    <property type="protein sequence ID" value="CAK6434179.1"/>
    <property type="molecule type" value="Genomic_DNA"/>
</dbReference>
<sequence>MGNMLATSWPPAGPLPLPTPALGGLLPPPPCPPSFTLPPPGTAWCWGWCPSRFRTDAQDTCRDRGRWGLWLPSQPLNIRGMPLQVPGAVSYSDGRCQDHCQQRVE</sequence>
<accession>A0ABN9Z749</accession>